<feature type="transmembrane region" description="Helical" evidence="2">
    <location>
        <begin position="78"/>
        <end position="95"/>
    </location>
</feature>
<feature type="compositionally biased region" description="Basic and acidic residues" evidence="1">
    <location>
        <begin position="288"/>
        <end position="302"/>
    </location>
</feature>
<keyword evidence="2" id="KW-0472">Membrane</keyword>
<protein>
    <submittedName>
        <fullName evidence="3">Uncharacterized protein</fullName>
    </submittedName>
</protein>
<sequence>MVKKHLLALIDVKLIVFIVVVIALCCILTLLFSDKVKEFSTQYKKQFYIYVFSFALIYALVAFLGYNKLFNELSDEFLFYQIATLLFGVLHVWLYRWHFKEFNTKSVAIELLFTILVMLYSSVLFAIIYTALNGIEMTFIMCSHFIVFIVPTGVYIVFEYMMQIPPRKFITWTPKVSYKPIEGVEMEGILLITLLIRKEESNEEYASIRTQAPLKVDFGRLFFLTITGYNKYNQNDQIELKQPNGQNYNWVFYLQPKWYEKTKYVDAGYYVGLNGITENSVVICQREAEKNEKPQKEKKPDQKVYGIESHNEGADQEKIDELKEPERKGAIK</sequence>
<dbReference type="EMBL" id="CP029255">
    <property type="protein sequence ID" value="AWK05189.1"/>
    <property type="molecule type" value="Genomic_DNA"/>
</dbReference>
<keyword evidence="4" id="KW-1185">Reference proteome</keyword>
<feature type="transmembrane region" description="Helical" evidence="2">
    <location>
        <begin position="107"/>
        <end position="132"/>
    </location>
</feature>
<keyword evidence="2" id="KW-0812">Transmembrane</keyword>
<dbReference type="Pfam" id="PF17555">
    <property type="entry name" value="TssN"/>
    <property type="match status" value="1"/>
</dbReference>
<reference evidence="3 4" key="1">
    <citation type="submission" date="2018-05" db="EMBL/GenBank/DDBJ databases">
        <title>Genome sequencing of Flavobacterium sp. HYN0056.</title>
        <authorList>
            <person name="Yi H."/>
            <person name="Baek C."/>
        </authorList>
    </citation>
    <scope>NUCLEOTIDE SEQUENCE [LARGE SCALE GENOMIC DNA]</scope>
    <source>
        <strain evidence="3 4">HYN0056</strain>
    </source>
</reference>
<feature type="transmembrane region" description="Helical" evidence="2">
    <location>
        <begin position="12"/>
        <end position="32"/>
    </location>
</feature>
<accession>A0A2S1YM80</accession>
<gene>
    <name evidence="3" type="ORF">HYN56_13490</name>
</gene>
<proteinExistence type="predicted"/>
<dbReference type="Proteomes" id="UP000245250">
    <property type="component" value="Chromosome"/>
</dbReference>
<feature type="compositionally biased region" description="Basic and acidic residues" evidence="1">
    <location>
        <begin position="309"/>
        <end position="332"/>
    </location>
</feature>
<organism evidence="3 4">
    <name type="scientific">Flavobacterium crocinum</name>
    <dbReference type="NCBI Taxonomy" id="2183896"/>
    <lineage>
        <taxon>Bacteria</taxon>
        <taxon>Pseudomonadati</taxon>
        <taxon>Bacteroidota</taxon>
        <taxon>Flavobacteriia</taxon>
        <taxon>Flavobacteriales</taxon>
        <taxon>Flavobacteriaceae</taxon>
        <taxon>Flavobacterium</taxon>
    </lineage>
</organism>
<feature type="transmembrane region" description="Helical" evidence="2">
    <location>
        <begin position="47"/>
        <end position="66"/>
    </location>
</feature>
<dbReference type="KEGG" id="fcr:HYN56_13490"/>
<feature type="transmembrane region" description="Helical" evidence="2">
    <location>
        <begin position="138"/>
        <end position="158"/>
    </location>
</feature>
<evidence type="ECO:0000256" key="1">
    <source>
        <dbReference type="SAM" id="MobiDB-lite"/>
    </source>
</evidence>
<evidence type="ECO:0000313" key="3">
    <source>
        <dbReference type="EMBL" id="AWK05189.1"/>
    </source>
</evidence>
<feature type="region of interest" description="Disordered" evidence="1">
    <location>
        <begin position="288"/>
        <end position="332"/>
    </location>
</feature>
<evidence type="ECO:0000256" key="2">
    <source>
        <dbReference type="SAM" id="Phobius"/>
    </source>
</evidence>
<keyword evidence="2" id="KW-1133">Transmembrane helix</keyword>
<dbReference type="OrthoDB" id="1024052at2"/>
<name>A0A2S1YM80_9FLAO</name>
<evidence type="ECO:0000313" key="4">
    <source>
        <dbReference type="Proteomes" id="UP000245250"/>
    </source>
</evidence>
<dbReference type="RefSeq" id="WP_109192655.1">
    <property type="nucleotide sequence ID" value="NZ_CP029255.1"/>
</dbReference>
<dbReference type="InterPro" id="IPR035177">
    <property type="entry name" value="TssN"/>
</dbReference>
<dbReference type="AlphaFoldDB" id="A0A2S1YM80"/>